<feature type="non-terminal residue" evidence="3">
    <location>
        <position position="230"/>
    </location>
</feature>
<evidence type="ECO:0000259" key="2">
    <source>
        <dbReference type="Pfam" id="PF12704"/>
    </source>
</evidence>
<protein>
    <recommendedName>
        <fullName evidence="2">MacB-like periplasmic core domain-containing protein</fullName>
    </recommendedName>
</protein>
<dbReference type="InterPro" id="IPR025857">
    <property type="entry name" value="MacB_PCD"/>
</dbReference>
<dbReference type="AlphaFoldDB" id="A0A9D5QDF8"/>
<dbReference type="Pfam" id="PF12704">
    <property type="entry name" value="MacB_PCD"/>
    <property type="match status" value="1"/>
</dbReference>
<proteinExistence type="predicted"/>
<evidence type="ECO:0000313" key="4">
    <source>
        <dbReference type="Proteomes" id="UP000630660"/>
    </source>
</evidence>
<feature type="transmembrane region" description="Helical" evidence="1">
    <location>
        <begin position="21"/>
        <end position="40"/>
    </location>
</feature>
<name>A0A9D5QDF8_UNCW3</name>
<dbReference type="GO" id="GO:0098797">
    <property type="term" value="C:plasma membrane protein complex"/>
    <property type="evidence" value="ECO:0007669"/>
    <property type="project" value="TreeGrafter"/>
</dbReference>
<dbReference type="GO" id="GO:0044874">
    <property type="term" value="P:lipoprotein localization to outer membrane"/>
    <property type="evidence" value="ECO:0007669"/>
    <property type="project" value="TreeGrafter"/>
</dbReference>
<keyword evidence="1" id="KW-0812">Transmembrane</keyword>
<comment type="caution">
    <text evidence="3">The sequence shown here is derived from an EMBL/GenBank/DDBJ whole genome shotgun (WGS) entry which is preliminary data.</text>
</comment>
<dbReference type="EMBL" id="WJKJ01000365">
    <property type="protein sequence ID" value="MBD3365713.1"/>
    <property type="molecule type" value="Genomic_DNA"/>
</dbReference>
<gene>
    <name evidence="3" type="ORF">GF359_10915</name>
</gene>
<dbReference type="Proteomes" id="UP000630660">
    <property type="component" value="Unassembled WGS sequence"/>
</dbReference>
<organism evidence="3 4">
    <name type="scientific">candidate division WOR-3 bacterium</name>
    <dbReference type="NCBI Taxonomy" id="2052148"/>
    <lineage>
        <taxon>Bacteria</taxon>
        <taxon>Bacteria division WOR-3</taxon>
    </lineage>
</organism>
<accession>A0A9D5QDF8</accession>
<evidence type="ECO:0000313" key="3">
    <source>
        <dbReference type="EMBL" id="MBD3365713.1"/>
    </source>
</evidence>
<sequence length="230" mass="25411">MLFKMALRNVFRHTRRTLITGVAIGVGLMFMIMIDSWFGGVENQTIRNVLETDNSELVVYPAGVFEDRFLFPLDSVIDNASAMAARMESDYDQVTSAAPRLRFSAFAMAPEAELYAMGVGIDPEKDPDVFELDSYIEEGRFLEADGDLVMGSGLASDLGLELGDYVLVQTRSRRGVMDVREYEITGIVNTTNPLINRNAIFITLADAQVILETPDAASEINLHAKGDARD</sequence>
<reference evidence="3" key="1">
    <citation type="submission" date="2019-11" db="EMBL/GenBank/DDBJ databases">
        <title>Microbial mats filling the niche in hypersaline microbial mats.</title>
        <authorList>
            <person name="Wong H.L."/>
            <person name="Macleod F.I."/>
            <person name="White R.A. III"/>
            <person name="Burns B.P."/>
        </authorList>
    </citation>
    <scope>NUCLEOTIDE SEQUENCE</scope>
    <source>
        <strain evidence="3">Bin_327</strain>
    </source>
</reference>
<dbReference type="PANTHER" id="PTHR30489:SF0">
    <property type="entry name" value="LIPOPROTEIN-RELEASING SYSTEM TRANSMEMBRANE PROTEIN LOLE"/>
    <property type="match status" value="1"/>
</dbReference>
<dbReference type="PANTHER" id="PTHR30489">
    <property type="entry name" value="LIPOPROTEIN-RELEASING SYSTEM TRANSMEMBRANE PROTEIN LOLE"/>
    <property type="match status" value="1"/>
</dbReference>
<evidence type="ECO:0000256" key="1">
    <source>
        <dbReference type="SAM" id="Phobius"/>
    </source>
</evidence>
<keyword evidence="1" id="KW-1133">Transmembrane helix</keyword>
<dbReference type="InterPro" id="IPR051447">
    <property type="entry name" value="Lipoprotein-release_system"/>
</dbReference>
<feature type="domain" description="MacB-like periplasmic core" evidence="2">
    <location>
        <begin position="17"/>
        <end position="225"/>
    </location>
</feature>
<keyword evidence="1" id="KW-0472">Membrane</keyword>